<comment type="caution">
    <text evidence="3">The sequence shown here is derived from an EMBL/GenBank/DDBJ whole genome shotgun (WGS) entry which is preliminary data.</text>
</comment>
<dbReference type="InterPro" id="IPR000551">
    <property type="entry name" value="MerR-type_HTH_dom"/>
</dbReference>
<proteinExistence type="predicted"/>
<dbReference type="Proteomes" id="UP001054925">
    <property type="component" value="Unassembled WGS sequence"/>
</dbReference>
<reference evidence="3" key="1">
    <citation type="submission" date="2021-12" db="EMBL/GenBank/DDBJ databases">
        <title>Draft genome sequence of Corynebacterium ammoniagenes strain T-723.</title>
        <authorList>
            <person name="Matsuzawa M."/>
            <person name="Hiratani M."/>
            <person name="Abe I."/>
            <person name="Tsuji Y."/>
            <person name="Nakamura J."/>
        </authorList>
    </citation>
    <scope>NUCLEOTIDE SEQUENCE</scope>
    <source>
        <strain evidence="3">T-723</strain>
    </source>
</reference>
<keyword evidence="1" id="KW-0238">DNA-binding</keyword>
<dbReference type="InterPro" id="IPR009061">
    <property type="entry name" value="DNA-bd_dom_put_sf"/>
</dbReference>
<accession>A0AAV5G1P4</accession>
<dbReference type="InterPro" id="IPR047057">
    <property type="entry name" value="MerR_fam"/>
</dbReference>
<gene>
    <name evidence="3" type="ORF">CAT723_06230</name>
</gene>
<dbReference type="SUPFAM" id="SSF46955">
    <property type="entry name" value="Putative DNA-binding domain"/>
    <property type="match status" value="1"/>
</dbReference>
<dbReference type="AlphaFoldDB" id="A0AAV5G1P4"/>
<feature type="domain" description="HTH merR-type" evidence="2">
    <location>
        <begin position="1"/>
        <end position="69"/>
    </location>
</feature>
<dbReference type="InterPro" id="IPR016024">
    <property type="entry name" value="ARM-type_fold"/>
</dbReference>
<dbReference type="Gene3D" id="1.25.10.10">
    <property type="entry name" value="Leucine-rich Repeat Variant"/>
    <property type="match status" value="1"/>
</dbReference>
<dbReference type="CDD" id="cd01106">
    <property type="entry name" value="HTH_TipAL-Mta"/>
    <property type="match status" value="1"/>
</dbReference>
<evidence type="ECO:0000259" key="2">
    <source>
        <dbReference type="PROSITE" id="PS50937"/>
    </source>
</evidence>
<sequence length="326" mass="35693">MRIGQVAEETGVSARMLRYYEKQGLIDPGVRTSAGYREYDAEDIETIFHIEGLRGLGLSMAEVKNALDDPKFSFTDVLDELLVESRRRLREEKRLYDQLRAVKKSQVRDWPAALEVMNLLHNLRSQVPSLRQDSVMRLEPTADPRHVARLALDEDNANVAGALSWSVLRAGPTALAEVVAALQHDNPEVRLRAVRIIERAKGTDEHLLGALDDPEASVRGAAALALGERGGQQAFEELMRMIVDGDHDTAAADTVAQASSWQDKALSTISALLNDDHVLPAQRARLVQALAEFAGSDDVLRELVADPTPAVALTATAILNARASAR</sequence>
<protein>
    <submittedName>
        <fullName evidence="3">Transcriptional regulator</fullName>
    </submittedName>
</protein>
<evidence type="ECO:0000313" key="3">
    <source>
        <dbReference type="EMBL" id="GJN42144.1"/>
    </source>
</evidence>
<dbReference type="PROSITE" id="PS00552">
    <property type="entry name" value="HTH_MERR_1"/>
    <property type="match status" value="1"/>
</dbReference>
<evidence type="ECO:0000256" key="1">
    <source>
        <dbReference type="ARBA" id="ARBA00023125"/>
    </source>
</evidence>
<dbReference type="RefSeq" id="WP_003845243.1">
    <property type="nucleotide sequence ID" value="NZ_BQKK01000001.1"/>
</dbReference>
<dbReference type="Pfam" id="PF13646">
    <property type="entry name" value="HEAT_2"/>
    <property type="match status" value="1"/>
</dbReference>
<dbReference type="SMART" id="SM00422">
    <property type="entry name" value="HTH_MERR"/>
    <property type="match status" value="1"/>
</dbReference>
<dbReference type="EMBL" id="BQKK01000001">
    <property type="protein sequence ID" value="GJN42144.1"/>
    <property type="molecule type" value="Genomic_DNA"/>
</dbReference>
<dbReference type="PANTHER" id="PTHR30204:SF93">
    <property type="entry name" value="HTH MERR-TYPE DOMAIN-CONTAINING PROTEIN"/>
    <property type="match status" value="1"/>
</dbReference>
<dbReference type="Pfam" id="PF13411">
    <property type="entry name" value="MerR_1"/>
    <property type="match status" value="1"/>
</dbReference>
<evidence type="ECO:0000313" key="4">
    <source>
        <dbReference type="Proteomes" id="UP001054925"/>
    </source>
</evidence>
<dbReference type="PANTHER" id="PTHR30204">
    <property type="entry name" value="REDOX-CYCLING DRUG-SENSING TRANSCRIPTIONAL ACTIVATOR SOXR"/>
    <property type="match status" value="1"/>
</dbReference>
<dbReference type="PROSITE" id="PS50937">
    <property type="entry name" value="HTH_MERR_2"/>
    <property type="match status" value="1"/>
</dbReference>
<dbReference type="Gene3D" id="1.10.1660.10">
    <property type="match status" value="1"/>
</dbReference>
<dbReference type="GO" id="GO:0003677">
    <property type="term" value="F:DNA binding"/>
    <property type="evidence" value="ECO:0007669"/>
    <property type="project" value="UniProtKB-KW"/>
</dbReference>
<dbReference type="GO" id="GO:0003700">
    <property type="term" value="F:DNA-binding transcription factor activity"/>
    <property type="evidence" value="ECO:0007669"/>
    <property type="project" value="InterPro"/>
</dbReference>
<dbReference type="InterPro" id="IPR011989">
    <property type="entry name" value="ARM-like"/>
</dbReference>
<dbReference type="PRINTS" id="PR00040">
    <property type="entry name" value="HTHMERR"/>
</dbReference>
<name>A0AAV5G1P4_CORAM</name>
<dbReference type="SUPFAM" id="SSF48371">
    <property type="entry name" value="ARM repeat"/>
    <property type="match status" value="1"/>
</dbReference>
<organism evidence="3 4">
    <name type="scientific">Corynebacterium ammoniagenes</name>
    <name type="common">Brevibacterium ammoniagenes</name>
    <dbReference type="NCBI Taxonomy" id="1697"/>
    <lineage>
        <taxon>Bacteria</taxon>
        <taxon>Bacillati</taxon>
        <taxon>Actinomycetota</taxon>
        <taxon>Actinomycetes</taxon>
        <taxon>Mycobacteriales</taxon>
        <taxon>Corynebacteriaceae</taxon>
        <taxon>Corynebacterium</taxon>
    </lineage>
</organism>